<name>A0A6B3NJN3_9CYAN</name>
<protein>
    <submittedName>
        <fullName evidence="1">Uncharacterized protein</fullName>
    </submittedName>
</protein>
<sequence length="165" mass="17524">MTSWIYNIILTGSVAGQTFQRSGELIISDPIINPFGTSNDVNSFEVGILSTDPLGSPGFPIGAGSISFFTNNALVGRTPFDTAYEAYDPATNTFWIQPDRQTSLNNSLNIFTSSGITGFPYNVFDGLIAVQPQNNGSILGTIDLIGTANVGYQASFNGVLQEVIG</sequence>
<evidence type="ECO:0000313" key="1">
    <source>
        <dbReference type="EMBL" id="NER31980.1"/>
    </source>
</evidence>
<proteinExistence type="predicted"/>
<dbReference type="EMBL" id="JAAHFQ010001011">
    <property type="protein sequence ID" value="NER31980.1"/>
    <property type="molecule type" value="Genomic_DNA"/>
</dbReference>
<gene>
    <name evidence="1" type="ORF">F6J89_31330</name>
</gene>
<comment type="caution">
    <text evidence="1">The sequence shown here is derived from an EMBL/GenBank/DDBJ whole genome shotgun (WGS) entry which is preliminary data.</text>
</comment>
<accession>A0A6B3NJN3</accession>
<organism evidence="1">
    <name type="scientific">Symploca sp. SIO1C4</name>
    <dbReference type="NCBI Taxonomy" id="2607765"/>
    <lineage>
        <taxon>Bacteria</taxon>
        <taxon>Bacillati</taxon>
        <taxon>Cyanobacteriota</taxon>
        <taxon>Cyanophyceae</taxon>
        <taxon>Coleofasciculales</taxon>
        <taxon>Coleofasciculaceae</taxon>
        <taxon>Symploca</taxon>
    </lineage>
</organism>
<reference evidence="1" key="1">
    <citation type="submission" date="2019-11" db="EMBL/GenBank/DDBJ databases">
        <title>Genomic insights into an expanded diversity of filamentous marine cyanobacteria reveals the extraordinary biosynthetic potential of Moorea and Okeania.</title>
        <authorList>
            <person name="Ferreira Leao T."/>
            <person name="Wang M."/>
            <person name="Moss N."/>
            <person name="Da Silva R."/>
            <person name="Sanders J."/>
            <person name="Nurk S."/>
            <person name="Gurevich A."/>
            <person name="Humphrey G."/>
            <person name="Reher R."/>
            <person name="Zhu Q."/>
            <person name="Belda-Ferre P."/>
            <person name="Glukhov E."/>
            <person name="Rex R."/>
            <person name="Dorrestein P.C."/>
            <person name="Knight R."/>
            <person name="Pevzner P."/>
            <person name="Gerwick W.H."/>
            <person name="Gerwick L."/>
        </authorList>
    </citation>
    <scope>NUCLEOTIDE SEQUENCE</scope>
    <source>
        <strain evidence="1">SIO1C4</strain>
    </source>
</reference>
<dbReference type="AlphaFoldDB" id="A0A6B3NJN3"/>